<protein>
    <recommendedName>
        <fullName evidence="3">TonB C-terminal domain-containing protein</fullName>
    </recommendedName>
</protein>
<keyword evidence="2" id="KW-1185">Reference proteome</keyword>
<sequence length="100" mass="11365">MASCPRELLRTPGWEGGGLATCLVSPEGLCHKIDVQMLPGMPESVRRFAKASFEGWVFDAQRVNDRPVEGQVSMRFSLHTRKLFAKNFRVPAFERTTRNR</sequence>
<dbReference type="RefSeq" id="WP_102766097.1">
    <property type="nucleotide sequence ID" value="NZ_POSP01000001.1"/>
</dbReference>
<dbReference type="AlphaFoldDB" id="A0A2N8L2M5"/>
<reference evidence="1 2" key="1">
    <citation type="submission" date="2018-01" db="EMBL/GenBank/DDBJ databases">
        <title>Draft genome sequence of Paucibacter aquatile CR182 isolated from freshwater of the Nakdong River.</title>
        <authorList>
            <person name="Choi A."/>
            <person name="Chung E.J."/>
        </authorList>
    </citation>
    <scope>NUCLEOTIDE SEQUENCE [LARGE SCALE GENOMIC DNA]</scope>
    <source>
        <strain evidence="1 2">CR182</strain>
    </source>
</reference>
<dbReference type="Proteomes" id="UP000235916">
    <property type="component" value="Unassembled WGS sequence"/>
</dbReference>
<evidence type="ECO:0000313" key="2">
    <source>
        <dbReference type="Proteomes" id="UP000235916"/>
    </source>
</evidence>
<evidence type="ECO:0000313" key="1">
    <source>
        <dbReference type="EMBL" id="PND39963.1"/>
    </source>
</evidence>
<evidence type="ECO:0008006" key="3">
    <source>
        <dbReference type="Google" id="ProtNLM"/>
    </source>
</evidence>
<accession>A0A2N8L2M5</accession>
<dbReference type="EMBL" id="POSP01000001">
    <property type="protein sequence ID" value="PND39963.1"/>
    <property type="molecule type" value="Genomic_DNA"/>
</dbReference>
<dbReference type="OrthoDB" id="8899478at2"/>
<gene>
    <name evidence="1" type="ORF">C1O66_00730</name>
</gene>
<name>A0A2N8L2M5_9BURK</name>
<proteinExistence type="predicted"/>
<comment type="caution">
    <text evidence="1">The sequence shown here is derived from an EMBL/GenBank/DDBJ whole genome shotgun (WGS) entry which is preliminary data.</text>
</comment>
<organism evidence="1 2">
    <name type="scientific">Kinneretia aquatilis</name>
    <dbReference type="NCBI Taxonomy" id="2070761"/>
    <lineage>
        <taxon>Bacteria</taxon>
        <taxon>Pseudomonadati</taxon>
        <taxon>Pseudomonadota</taxon>
        <taxon>Betaproteobacteria</taxon>
        <taxon>Burkholderiales</taxon>
        <taxon>Sphaerotilaceae</taxon>
        <taxon>Roseateles</taxon>
    </lineage>
</organism>